<dbReference type="PROSITE" id="PS51123">
    <property type="entry name" value="OMPA_2"/>
    <property type="match status" value="1"/>
</dbReference>
<dbReference type="Proteomes" id="UP000627521">
    <property type="component" value="Unassembled WGS sequence"/>
</dbReference>
<dbReference type="InterPro" id="IPR006665">
    <property type="entry name" value="OmpA-like"/>
</dbReference>
<dbReference type="CDD" id="cd07185">
    <property type="entry name" value="OmpA_C-like"/>
    <property type="match status" value="1"/>
</dbReference>
<dbReference type="PANTHER" id="PTHR30329">
    <property type="entry name" value="STATOR ELEMENT OF FLAGELLAR MOTOR COMPLEX"/>
    <property type="match status" value="1"/>
</dbReference>
<comment type="caution">
    <text evidence="7">The sequence shown here is derived from an EMBL/GenBank/DDBJ whole genome shotgun (WGS) entry which is preliminary data.</text>
</comment>
<dbReference type="Gene3D" id="1.25.40.10">
    <property type="entry name" value="Tetratricopeptide repeat domain"/>
    <property type="match status" value="1"/>
</dbReference>
<dbReference type="InterPro" id="IPR011042">
    <property type="entry name" value="6-blade_b-propeller_TolB-like"/>
</dbReference>
<sequence length="634" mass="70630">MKKIQLFIFAILLSSTSVFAQSDATKSADKHFDKLEFVEAAKAYTKLVEKGEADAYVYQRLAEANYNTFNTVEAEKWYAKALETNDDADMLYKYSEMLKANGKYEASNTQMKKFASLYSNDDRAVAYNSNPNYLEDILKSEAKFTAQNLDFNTAASDFGGTLKDGKLYITSARNDSRRNYGWNDQPFLDIYEITKAEDGSYTEPNLLNGKINTKYHEGVVSFTPDGNTMYFSRESFFENMYEKLETGNTKISVIQLFKATKSGDKWEKVQPLNINTNTYSVKNPSVSKDGTTLYFASDMPGGFGKYDIYKATINADGMVGTPENLGNKINTSEQEMFPYVGANDYLFFSSNGHLGLGNLDVFYTEYSGTAKVKNMGAPINSKADDFAFNIDADKNGYVSSNREGGKGSDDIYAIKEIKPLCEVDMIVSVENAETGEKLPNASITLYDAKGSIIDTQTTNTQGIATFNTDCEIEASLKVTKAEFEDNTITANTTREDRLNVSVDLTPIKKIIVEDKVVLDPIYFEFDKSNITAQGAAELDRLVLVMNKYPEMVIYATSHTDSRGKDSYNMRLSDRRAKSTVAYVVSKGIDASRISGDGKGESEPLYDCGSSCTEEQHQFNRRSEFTIVSGGPQQQ</sequence>
<feature type="chain" id="PRO_5045558991" evidence="5">
    <location>
        <begin position="21"/>
        <end position="634"/>
    </location>
</feature>
<keyword evidence="5" id="KW-0732">Signal</keyword>
<gene>
    <name evidence="7" type="ORF">IEG06_05910</name>
</gene>
<dbReference type="Pfam" id="PF07676">
    <property type="entry name" value="PD40"/>
    <property type="match status" value="2"/>
</dbReference>
<dbReference type="SUPFAM" id="SSF103088">
    <property type="entry name" value="OmpA-like"/>
    <property type="match status" value="1"/>
</dbReference>
<dbReference type="SUPFAM" id="SSF48452">
    <property type="entry name" value="TPR-like"/>
    <property type="match status" value="1"/>
</dbReference>
<evidence type="ECO:0000256" key="1">
    <source>
        <dbReference type="ARBA" id="ARBA00004442"/>
    </source>
</evidence>
<dbReference type="EMBL" id="JACXXH010000003">
    <property type="protein sequence ID" value="MBD3862979.1"/>
    <property type="molecule type" value="Genomic_DNA"/>
</dbReference>
<comment type="subcellular location">
    <subcellularLocation>
        <location evidence="1">Cell outer membrane</location>
    </subcellularLocation>
</comment>
<evidence type="ECO:0000256" key="3">
    <source>
        <dbReference type="ARBA" id="ARBA00023237"/>
    </source>
</evidence>
<evidence type="ECO:0000313" key="7">
    <source>
        <dbReference type="EMBL" id="MBD3862979.1"/>
    </source>
</evidence>
<dbReference type="InterPro" id="IPR050330">
    <property type="entry name" value="Bact_OuterMem_StrucFunc"/>
</dbReference>
<feature type="signal peptide" evidence="5">
    <location>
        <begin position="1"/>
        <end position="20"/>
    </location>
</feature>
<evidence type="ECO:0000256" key="4">
    <source>
        <dbReference type="PROSITE-ProRule" id="PRU00473"/>
    </source>
</evidence>
<proteinExistence type="predicted"/>
<dbReference type="Gene3D" id="3.30.1330.60">
    <property type="entry name" value="OmpA-like domain"/>
    <property type="match status" value="1"/>
</dbReference>
<dbReference type="Gene3D" id="2.120.10.30">
    <property type="entry name" value="TolB, C-terminal domain"/>
    <property type="match status" value="1"/>
</dbReference>
<dbReference type="SUPFAM" id="SSF82171">
    <property type="entry name" value="DPP6 N-terminal domain-like"/>
    <property type="match status" value="1"/>
</dbReference>
<protein>
    <submittedName>
        <fullName evidence="7">OmpA family protein</fullName>
    </submittedName>
</protein>
<dbReference type="InterPro" id="IPR011990">
    <property type="entry name" value="TPR-like_helical_dom_sf"/>
</dbReference>
<evidence type="ECO:0000256" key="5">
    <source>
        <dbReference type="SAM" id="SignalP"/>
    </source>
</evidence>
<accession>A0ABR8LVH0</accession>
<dbReference type="Pfam" id="PF00691">
    <property type="entry name" value="OmpA"/>
    <property type="match status" value="1"/>
</dbReference>
<feature type="domain" description="OmpA-like" evidence="6">
    <location>
        <begin position="510"/>
        <end position="630"/>
    </location>
</feature>
<dbReference type="InterPro" id="IPR006664">
    <property type="entry name" value="OMP_bac"/>
</dbReference>
<evidence type="ECO:0000259" key="6">
    <source>
        <dbReference type="PROSITE" id="PS51123"/>
    </source>
</evidence>
<keyword evidence="8" id="KW-1185">Reference proteome</keyword>
<dbReference type="PRINTS" id="PR01021">
    <property type="entry name" value="OMPADOMAIN"/>
</dbReference>
<evidence type="ECO:0000256" key="2">
    <source>
        <dbReference type="ARBA" id="ARBA00023136"/>
    </source>
</evidence>
<evidence type="ECO:0000313" key="8">
    <source>
        <dbReference type="Proteomes" id="UP000627521"/>
    </source>
</evidence>
<dbReference type="InterPro" id="IPR011659">
    <property type="entry name" value="WD40"/>
</dbReference>
<reference evidence="7 8" key="1">
    <citation type="submission" date="2020-09" db="EMBL/GenBank/DDBJ databases">
        <title>Bacillus nautilus sp. nov., Chryseoglobus crepusculi sp. nov, and Psychrobacter noctis sp. nov., isolated from deep-sea sponges from the equatorial Atlantic.</title>
        <authorList>
            <person name="Stennett H.L."/>
            <person name="Williams S.E."/>
        </authorList>
    </citation>
    <scope>NUCLEOTIDE SEQUENCE [LARGE SCALE GENOMIC DNA]</scope>
    <source>
        <strain evidence="7 8">28M-24</strain>
    </source>
</reference>
<keyword evidence="2 4" id="KW-0472">Membrane</keyword>
<organism evidence="7 8">
    <name type="scientific">Olleya marilimosa</name>
    <dbReference type="NCBI Taxonomy" id="272164"/>
    <lineage>
        <taxon>Bacteria</taxon>
        <taxon>Pseudomonadati</taxon>
        <taxon>Bacteroidota</taxon>
        <taxon>Flavobacteriia</taxon>
        <taxon>Flavobacteriales</taxon>
        <taxon>Flavobacteriaceae</taxon>
    </lineage>
</organism>
<name>A0ABR8LVH0_9FLAO</name>
<dbReference type="PANTHER" id="PTHR30329:SF21">
    <property type="entry name" value="LIPOPROTEIN YIAD-RELATED"/>
    <property type="match status" value="1"/>
</dbReference>
<keyword evidence="3" id="KW-0998">Cell outer membrane</keyword>
<dbReference type="InterPro" id="IPR036737">
    <property type="entry name" value="OmpA-like_sf"/>
</dbReference>